<reference evidence="2 3" key="1">
    <citation type="submission" date="2016-12" db="EMBL/GenBank/DDBJ databases">
        <title>Trade-off between light-utilization and light-protection in marine flavobacteria.</title>
        <authorList>
            <person name="Kumagai Y."/>
            <person name="Yoshizawa S."/>
            <person name="Kogure K."/>
            <person name="Iwasaki W."/>
        </authorList>
    </citation>
    <scope>NUCLEOTIDE SEQUENCE [LARGE SCALE GENOMIC DNA]</scope>
    <source>
        <strain evidence="2 3">KCTC 12100</strain>
    </source>
</reference>
<feature type="domain" description="FAS1" evidence="1">
    <location>
        <begin position="39"/>
        <end position="138"/>
    </location>
</feature>
<accession>A0A2P6CCK4</accession>
<organism evidence="2 3">
    <name type="scientific">Polaribacter butkevichii</name>
    <dbReference type="NCBI Taxonomy" id="218490"/>
    <lineage>
        <taxon>Bacteria</taxon>
        <taxon>Pseudomonadati</taxon>
        <taxon>Bacteroidota</taxon>
        <taxon>Flavobacteriia</taxon>
        <taxon>Flavobacteriales</taxon>
        <taxon>Flavobacteriaceae</taxon>
    </lineage>
</organism>
<comment type="caution">
    <text evidence="2">The sequence shown here is derived from an EMBL/GenBank/DDBJ whole genome shotgun (WGS) entry which is preliminary data.</text>
</comment>
<sequence>MGCDLKVQESFVFDPGTSELFTFGAKTPWEWIQTNPGNEYNYLIEAIKHAGLEEEFSNTTSKRTYFLVKDDGWNVISNSILNKEFGSNSTLIADTDPVKLRNILLYYIVPQYIDQGPGLLQTLDVNYEVKTLSKDPINNFMTLRRDWNYAIGLNYSEDLPSTSMATPCRLHNYIFSNGNSVAHILTGHARIAPFE</sequence>
<evidence type="ECO:0000313" key="3">
    <source>
        <dbReference type="Proteomes" id="UP000247345"/>
    </source>
</evidence>
<dbReference type="EMBL" id="MSCK01000001">
    <property type="protein sequence ID" value="PQJ72645.1"/>
    <property type="molecule type" value="Genomic_DNA"/>
</dbReference>
<evidence type="ECO:0000259" key="1">
    <source>
        <dbReference type="Pfam" id="PF02469"/>
    </source>
</evidence>
<dbReference type="Gene3D" id="2.30.180.10">
    <property type="entry name" value="FAS1 domain"/>
    <property type="match status" value="1"/>
</dbReference>
<dbReference type="AlphaFoldDB" id="A0A2P6CCK4"/>
<name>A0A2P6CCK4_9FLAO</name>
<dbReference type="InterPro" id="IPR036378">
    <property type="entry name" value="FAS1_dom_sf"/>
</dbReference>
<dbReference type="InterPro" id="IPR000782">
    <property type="entry name" value="FAS1_domain"/>
</dbReference>
<keyword evidence="3" id="KW-1185">Reference proteome</keyword>
<protein>
    <recommendedName>
        <fullName evidence="1">FAS1 domain-containing protein</fullName>
    </recommendedName>
</protein>
<gene>
    <name evidence="2" type="ORF">BTO14_04965</name>
</gene>
<dbReference type="Pfam" id="PF02469">
    <property type="entry name" value="Fasciclin"/>
    <property type="match status" value="1"/>
</dbReference>
<proteinExistence type="predicted"/>
<dbReference type="Proteomes" id="UP000247345">
    <property type="component" value="Unassembled WGS sequence"/>
</dbReference>
<dbReference type="SUPFAM" id="SSF82153">
    <property type="entry name" value="FAS1 domain"/>
    <property type="match status" value="1"/>
</dbReference>
<evidence type="ECO:0000313" key="2">
    <source>
        <dbReference type="EMBL" id="PQJ72645.1"/>
    </source>
</evidence>